<keyword evidence="5 6" id="KW-0234">DNA repair</keyword>
<comment type="similarity">
    <text evidence="6">Belongs to the vsr family.</text>
</comment>
<accession>A0ABS5IDN7</accession>
<keyword evidence="1 6" id="KW-0540">Nuclease</keyword>
<evidence type="ECO:0000313" key="8">
    <source>
        <dbReference type="Proteomes" id="UP000680714"/>
    </source>
</evidence>
<protein>
    <recommendedName>
        <fullName evidence="6">Very short patch repair endonuclease</fullName>
        <ecNumber evidence="6">3.1.-.-</ecNumber>
    </recommendedName>
</protein>
<evidence type="ECO:0000256" key="1">
    <source>
        <dbReference type="ARBA" id="ARBA00022722"/>
    </source>
</evidence>
<evidence type="ECO:0000313" key="7">
    <source>
        <dbReference type="EMBL" id="MBR9971808.1"/>
    </source>
</evidence>
<keyword evidence="4 6" id="KW-0378">Hydrolase</keyword>
<evidence type="ECO:0000256" key="3">
    <source>
        <dbReference type="ARBA" id="ARBA00022763"/>
    </source>
</evidence>
<dbReference type="RefSeq" id="WP_211547936.1">
    <property type="nucleotide sequence ID" value="NZ_JAGTUF010000006.1"/>
</dbReference>
<evidence type="ECO:0000256" key="6">
    <source>
        <dbReference type="PIRNR" id="PIRNR018267"/>
    </source>
</evidence>
<dbReference type="EC" id="3.1.-.-" evidence="6"/>
<keyword evidence="2 6" id="KW-0255">Endonuclease</keyword>
<dbReference type="SUPFAM" id="SSF52980">
    <property type="entry name" value="Restriction endonuclease-like"/>
    <property type="match status" value="1"/>
</dbReference>
<keyword evidence="3 6" id="KW-0227">DNA damage</keyword>
<sequence length="154" mass="17892">MDDSAIHDPPIPAERSRLMARIRGKNTRSEFAVRKWLYAAGFRFRLHRADLPGKPDLVLPKWRLALFVHGCFWHQHPGCKRATMPKTRETFWQNKLALNVSRDARQMAELEALGWRVAIVWECETRNRATLGRCLTQIFEGANTSAARQRAVRR</sequence>
<proteinExistence type="inferred from homology"/>
<dbReference type="NCBIfam" id="TIGR00632">
    <property type="entry name" value="vsr"/>
    <property type="match status" value="1"/>
</dbReference>
<name>A0ABS5IDN7_9PROT</name>
<dbReference type="Gene3D" id="3.40.960.10">
    <property type="entry name" value="VSR Endonuclease"/>
    <property type="match status" value="1"/>
</dbReference>
<dbReference type="PIRSF" id="PIRSF018267">
    <property type="entry name" value="VSR_endonuc"/>
    <property type="match status" value="1"/>
</dbReference>
<organism evidence="7 8">
    <name type="scientific">Magnetospirillum sulfuroxidans</name>
    <dbReference type="NCBI Taxonomy" id="611300"/>
    <lineage>
        <taxon>Bacteria</taxon>
        <taxon>Pseudomonadati</taxon>
        <taxon>Pseudomonadota</taxon>
        <taxon>Alphaproteobacteria</taxon>
        <taxon>Rhodospirillales</taxon>
        <taxon>Rhodospirillaceae</taxon>
        <taxon>Magnetospirillum</taxon>
    </lineage>
</organism>
<evidence type="ECO:0000256" key="4">
    <source>
        <dbReference type="ARBA" id="ARBA00022801"/>
    </source>
</evidence>
<dbReference type="GO" id="GO:0004519">
    <property type="term" value="F:endonuclease activity"/>
    <property type="evidence" value="ECO:0007669"/>
    <property type="project" value="UniProtKB-KW"/>
</dbReference>
<comment type="caution">
    <text evidence="7">The sequence shown here is derived from an EMBL/GenBank/DDBJ whole genome shotgun (WGS) entry which is preliminary data.</text>
</comment>
<dbReference type="EMBL" id="JAGTUF010000006">
    <property type="protein sequence ID" value="MBR9971808.1"/>
    <property type="molecule type" value="Genomic_DNA"/>
</dbReference>
<evidence type="ECO:0000256" key="5">
    <source>
        <dbReference type="ARBA" id="ARBA00023204"/>
    </source>
</evidence>
<keyword evidence="8" id="KW-1185">Reference proteome</keyword>
<reference evidence="7 8" key="1">
    <citation type="submission" date="2021-04" db="EMBL/GenBank/DDBJ databases">
        <title>Magnetospirillum sulfuroxidans sp. nov., a facultative chemolithoautotrophic sulfur-oxidizing alphaproteobacterium isolated from freshwater sediment and proposals for Paramagetospirillum gen. nov., and Magnetospirillaceae fam. nov.</title>
        <authorList>
            <person name="Koziaeva V."/>
            <person name="Geelhoed J.S."/>
            <person name="Sorokin D.Y."/>
            <person name="Grouzdev D.S."/>
        </authorList>
    </citation>
    <scope>NUCLEOTIDE SEQUENCE [LARGE SCALE GENOMIC DNA]</scope>
    <source>
        <strain evidence="7 8">J10</strain>
    </source>
</reference>
<dbReference type="CDD" id="cd00221">
    <property type="entry name" value="Vsr"/>
    <property type="match status" value="1"/>
</dbReference>
<dbReference type="InterPro" id="IPR004603">
    <property type="entry name" value="DNA_mismatch_endonuc_vsr"/>
</dbReference>
<dbReference type="InterPro" id="IPR011335">
    <property type="entry name" value="Restrct_endonuc-II-like"/>
</dbReference>
<dbReference type="Pfam" id="PF03852">
    <property type="entry name" value="Vsr"/>
    <property type="match status" value="1"/>
</dbReference>
<evidence type="ECO:0000256" key="2">
    <source>
        <dbReference type="ARBA" id="ARBA00022759"/>
    </source>
</evidence>
<gene>
    <name evidence="7" type="primary">vsr</name>
    <name evidence="7" type="ORF">KEC16_08775</name>
</gene>
<dbReference type="Proteomes" id="UP000680714">
    <property type="component" value="Unassembled WGS sequence"/>
</dbReference>
<comment type="function">
    <text evidence="6">May nick specific sequences that contain T:G mispairs resulting from m5C-deamination.</text>
</comment>